<dbReference type="PANTHER" id="PTHR24559:SF444">
    <property type="entry name" value="REVERSE TRANSCRIPTASE DOMAIN-CONTAINING PROTEIN"/>
    <property type="match status" value="1"/>
</dbReference>
<reference evidence="1 2" key="1">
    <citation type="journal article" date="2021" name="Elife">
        <title>Chloroplast acquisition without the gene transfer in kleptoplastic sea slugs, Plakobranchus ocellatus.</title>
        <authorList>
            <person name="Maeda T."/>
            <person name="Takahashi S."/>
            <person name="Yoshida T."/>
            <person name="Shimamura S."/>
            <person name="Takaki Y."/>
            <person name="Nagai Y."/>
            <person name="Toyoda A."/>
            <person name="Suzuki Y."/>
            <person name="Arimoto A."/>
            <person name="Ishii H."/>
            <person name="Satoh N."/>
            <person name="Nishiyama T."/>
            <person name="Hasebe M."/>
            <person name="Maruyama T."/>
            <person name="Minagawa J."/>
            <person name="Obokata J."/>
            <person name="Shigenobu S."/>
        </authorList>
    </citation>
    <scope>NUCLEOTIDE SEQUENCE [LARGE SCALE GENOMIC DNA]</scope>
</reference>
<dbReference type="Gene3D" id="3.10.10.10">
    <property type="entry name" value="HIV Type 1 Reverse Transcriptase, subunit A, domain 1"/>
    <property type="match status" value="1"/>
</dbReference>
<dbReference type="Gene3D" id="3.30.70.270">
    <property type="match status" value="1"/>
</dbReference>
<dbReference type="InterPro" id="IPR043128">
    <property type="entry name" value="Rev_trsase/Diguanyl_cyclase"/>
</dbReference>
<proteinExistence type="predicted"/>
<accession>A0AAV4CBT2</accession>
<dbReference type="InterPro" id="IPR043502">
    <property type="entry name" value="DNA/RNA_pol_sf"/>
</dbReference>
<dbReference type="GO" id="GO:0003964">
    <property type="term" value="F:RNA-directed DNA polymerase activity"/>
    <property type="evidence" value="ECO:0007669"/>
    <property type="project" value="UniProtKB-KW"/>
</dbReference>
<dbReference type="SUPFAM" id="SSF56672">
    <property type="entry name" value="DNA/RNA polymerases"/>
    <property type="match status" value="1"/>
</dbReference>
<dbReference type="InterPro" id="IPR053134">
    <property type="entry name" value="RNA-dir_DNA_polymerase"/>
</dbReference>
<evidence type="ECO:0000313" key="1">
    <source>
        <dbReference type="EMBL" id="GFO28938.1"/>
    </source>
</evidence>
<keyword evidence="1" id="KW-0695">RNA-directed DNA polymerase</keyword>
<organism evidence="1 2">
    <name type="scientific">Plakobranchus ocellatus</name>
    <dbReference type="NCBI Taxonomy" id="259542"/>
    <lineage>
        <taxon>Eukaryota</taxon>
        <taxon>Metazoa</taxon>
        <taxon>Spiralia</taxon>
        <taxon>Lophotrochozoa</taxon>
        <taxon>Mollusca</taxon>
        <taxon>Gastropoda</taxon>
        <taxon>Heterobranchia</taxon>
        <taxon>Euthyneura</taxon>
        <taxon>Panpulmonata</taxon>
        <taxon>Sacoglossa</taxon>
        <taxon>Placobranchoidea</taxon>
        <taxon>Plakobranchidae</taxon>
        <taxon>Plakobranchus</taxon>
    </lineage>
</organism>
<dbReference type="EMBL" id="BLXT01006100">
    <property type="protein sequence ID" value="GFO28938.1"/>
    <property type="molecule type" value="Genomic_DNA"/>
</dbReference>
<comment type="caution">
    <text evidence="1">The sequence shown here is derived from an EMBL/GenBank/DDBJ whole genome shotgun (WGS) entry which is preliminary data.</text>
</comment>
<dbReference type="Proteomes" id="UP000735302">
    <property type="component" value="Unassembled WGS sequence"/>
</dbReference>
<evidence type="ECO:0000313" key="2">
    <source>
        <dbReference type="Proteomes" id="UP000735302"/>
    </source>
</evidence>
<protein>
    <submittedName>
        <fullName evidence="1">RNA-directed DNA polymerase homolog</fullName>
    </submittedName>
</protein>
<gene>
    <name evidence="1" type="ORF">PoB_005544300</name>
</gene>
<keyword evidence="2" id="KW-1185">Reference proteome</keyword>
<sequence length="109" mass="12840">MLRYDADVLRRTQGDGQFGNHQEEQFVVVNKQVGSGHICIDYRLLNKLILFDTHSMIPPADLFQGLEHNRYFSKIDLSKDYWQISFRQQDISKTAFVTINRHYECRLGC</sequence>
<name>A0AAV4CBT2_9GAST</name>
<dbReference type="AlphaFoldDB" id="A0AAV4CBT2"/>
<keyword evidence="1" id="KW-0808">Transferase</keyword>
<keyword evidence="1" id="KW-0548">Nucleotidyltransferase</keyword>
<dbReference type="PANTHER" id="PTHR24559">
    <property type="entry name" value="TRANSPOSON TY3-I GAG-POL POLYPROTEIN"/>
    <property type="match status" value="1"/>
</dbReference>